<organism evidence="2">
    <name type="scientific">uncultured Caudovirales phage</name>
    <dbReference type="NCBI Taxonomy" id="2100421"/>
    <lineage>
        <taxon>Viruses</taxon>
        <taxon>Duplodnaviria</taxon>
        <taxon>Heunggongvirae</taxon>
        <taxon>Uroviricota</taxon>
        <taxon>Caudoviricetes</taxon>
        <taxon>Peduoviridae</taxon>
        <taxon>Maltschvirus</taxon>
        <taxon>Maltschvirus maltsch</taxon>
    </lineage>
</organism>
<keyword evidence="1" id="KW-0175">Coiled coil</keyword>
<protein>
    <submittedName>
        <fullName evidence="2">Uncharacterized protein</fullName>
    </submittedName>
</protein>
<accession>A0A6J5LMV5</accession>
<feature type="coiled-coil region" evidence="1">
    <location>
        <begin position="214"/>
        <end position="241"/>
    </location>
</feature>
<gene>
    <name evidence="2" type="ORF">UFOVP266_48</name>
</gene>
<sequence>MVDYNIYVPQPYDASGDIGNALRFRAAQQAEAENQLKLQAWKEDRAYQLKQREAAAANAASERAKAAELRDIYGNYGVTPAVTGARGMSYSGTGVANNPDETLFNNLVRGGYVSAAKNVAEARGEFSKTEVEKLNLDAKKYDDALARTKQYLPMIQNADDVARYVRMKYEDPVLGPIAAKMRPVEDAVRVTVDQFTKDPQGTLSSLAGLTGADIAKQKFEKDKQDAELAKLKAETAKFTAEAKGKGAPSAFGDTNEGRQLEIINEVARGLRSPNDPEYAIAYHAQYGGKNVAAYNPETKQMELVQAPATPPANLPPPAYGATNALPAVNGVRPAGAPSNAFVTPPAAPALTGAGRPVITKAPTGGLTEAQKLKFKDEAAKDYTAVTDALRNVQDVDRVIESLNKTKLGGVTGYLSMLPSLSKESLDAESDFESLKGKMTALAKTLSAQTGKLGNLAVQEYPMLQAQISNFDPYKGEATTKYQLGQISETIKRIENSVRDAYSKQYGGEDNPFEQFRELPKEIGVINKNPHPAEILDILKQYK</sequence>
<evidence type="ECO:0000313" key="2">
    <source>
        <dbReference type="EMBL" id="CAB4134337.1"/>
    </source>
</evidence>
<reference evidence="2" key="1">
    <citation type="submission" date="2020-04" db="EMBL/GenBank/DDBJ databases">
        <authorList>
            <person name="Chiriac C."/>
            <person name="Salcher M."/>
            <person name="Ghai R."/>
            <person name="Kavagutti S V."/>
        </authorList>
    </citation>
    <scope>NUCLEOTIDE SEQUENCE</scope>
</reference>
<dbReference type="EMBL" id="LR796280">
    <property type="protein sequence ID" value="CAB4134337.1"/>
    <property type="molecule type" value="Genomic_DNA"/>
</dbReference>
<proteinExistence type="predicted"/>
<evidence type="ECO:0000256" key="1">
    <source>
        <dbReference type="SAM" id="Coils"/>
    </source>
</evidence>
<name>A0A6J5LMV5_9CAUD</name>